<evidence type="ECO:0000313" key="3">
    <source>
        <dbReference type="Proteomes" id="UP000834106"/>
    </source>
</evidence>
<keyword evidence="1" id="KW-0472">Membrane</keyword>
<keyword evidence="1" id="KW-1133">Transmembrane helix</keyword>
<feature type="transmembrane region" description="Helical" evidence="1">
    <location>
        <begin position="18"/>
        <end position="36"/>
    </location>
</feature>
<protein>
    <submittedName>
        <fullName evidence="2">Uncharacterized protein</fullName>
    </submittedName>
</protein>
<reference evidence="2" key="1">
    <citation type="submission" date="2023-05" db="EMBL/GenBank/DDBJ databases">
        <authorList>
            <person name="Huff M."/>
        </authorList>
    </citation>
    <scope>NUCLEOTIDE SEQUENCE</scope>
</reference>
<name>A0AAD2A9M3_9LAMI</name>
<proteinExistence type="predicted"/>
<evidence type="ECO:0000256" key="1">
    <source>
        <dbReference type="SAM" id="Phobius"/>
    </source>
</evidence>
<organism evidence="2 3">
    <name type="scientific">Fraxinus pennsylvanica</name>
    <dbReference type="NCBI Taxonomy" id="56036"/>
    <lineage>
        <taxon>Eukaryota</taxon>
        <taxon>Viridiplantae</taxon>
        <taxon>Streptophyta</taxon>
        <taxon>Embryophyta</taxon>
        <taxon>Tracheophyta</taxon>
        <taxon>Spermatophyta</taxon>
        <taxon>Magnoliopsida</taxon>
        <taxon>eudicotyledons</taxon>
        <taxon>Gunneridae</taxon>
        <taxon>Pentapetalae</taxon>
        <taxon>asterids</taxon>
        <taxon>lamiids</taxon>
        <taxon>Lamiales</taxon>
        <taxon>Oleaceae</taxon>
        <taxon>Oleeae</taxon>
        <taxon>Fraxinus</taxon>
    </lineage>
</organism>
<dbReference type="Proteomes" id="UP000834106">
    <property type="component" value="Chromosome 19"/>
</dbReference>
<accession>A0AAD2A9M3</accession>
<evidence type="ECO:0000313" key="2">
    <source>
        <dbReference type="EMBL" id="CAI9782346.1"/>
    </source>
</evidence>
<sequence length="134" mass="15438">MERELITFAISITSSKKIFLLCFIFFCFLAIALKLLECFDDKVNGKWDDYDLSLTVLDSKLDGHVEAILVISYFLGDFFSNFLGREVELSDFGAKRAGFTDLAVGNSDKYVNDLRGIELRRHFYGSWRLVRLKN</sequence>
<gene>
    <name evidence="2" type="ORF">FPE_LOCUS29776</name>
</gene>
<dbReference type="EMBL" id="OU503054">
    <property type="protein sequence ID" value="CAI9782346.1"/>
    <property type="molecule type" value="Genomic_DNA"/>
</dbReference>
<keyword evidence="1" id="KW-0812">Transmembrane</keyword>
<keyword evidence="3" id="KW-1185">Reference proteome</keyword>
<dbReference type="AlphaFoldDB" id="A0AAD2A9M3"/>